<dbReference type="InterPro" id="IPR002347">
    <property type="entry name" value="SDR_fam"/>
</dbReference>
<dbReference type="SUPFAM" id="SSF51735">
    <property type="entry name" value="NAD(P)-binding Rossmann-fold domains"/>
    <property type="match status" value="1"/>
</dbReference>
<organism evidence="4 5">
    <name type="scientific">Nocardioides deserti</name>
    <dbReference type="NCBI Taxonomy" id="1588644"/>
    <lineage>
        <taxon>Bacteria</taxon>
        <taxon>Bacillati</taxon>
        <taxon>Actinomycetota</taxon>
        <taxon>Actinomycetes</taxon>
        <taxon>Propionibacteriales</taxon>
        <taxon>Nocardioidaceae</taxon>
        <taxon>Nocardioides</taxon>
    </lineage>
</organism>
<dbReference type="SMART" id="SM00822">
    <property type="entry name" value="PKS_KR"/>
    <property type="match status" value="1"/>
</dbReference>
<dbReference type="InterPro" id="IPR036291">
    <property type="entry name" value="NAD(P)-bd_dom_sf"/>
</dbReference>
<dbReference type="RefSeq" id="WP_186346478.1">
    <property type="nucleotide sequence ID" value="NZ_BMMR01000001.1"/>
</dbReference>
<keyword evidence="2" id="KW-0560">Oxidoreductase</keyword>
<dbReference type="PRINTS" id="PR00081">
    <property type="entry name" value="GDHRDH"/>
</dbReference>
<dbReference type="Proteomes" id="UP000604001">
    <property type="component" value="Unassembled WGS sequence"/>
</dbReference>
<evidence type="ECO:0000259" key="3">
    <source>
        <dbReference type="SMART" id="SM00822"/>
    </source>
</evidence>
<name>A0ABR6UBA6_9ACTN</name>
<comment type="caution">
    <text evidence="4">The sequence shown here is derived from an EMBL/GenBank/DDBJ whole genome shotgun (WGS) entry which is preliminary data.</text>
</comment>
<dbReference type="InterPro" id="IPR057326">
    <property type="entry name" value="KR_dom"/>
</dbReference>
<feature type="domain" description="Ketoreductase" evidence="3">
    <location>
        <begin position="4"/>
        <end position="176"/>
    </location>
</feature>
<evidence type="ECO:0000313" key="4">
    <source>
        <dbReference type="EMBL" id="MBC2961254.1"/>
    </source>
</evidence>
<reference evidence="4 5" key="1">
    <citation type="submission" date="2020-08" db="EMBL/GenBank/DDBJ databases">
        <title>novel species in genus Nocardioides.</title>
        <authorList>
            <person name="Zhang G."/>
        </authorList>
    </citation>
    <scope>NUCLEOTIDE SEQUENCE [LARGE SCALE GENOMIC DNA]</scope>
    <source>
        <strain evidence="4 5">SC8A-24</strain>
    </source>
</reference>
<evidence type="ECO:0000256" key="1">
    <source>
        <dbReference type="ARBA" id="ARBA00006484"/>
    </source>
</evidence>
<accession>A0ABR6UBA6</accession>
<keyword evidence="5" id="KW-1185">Reference proteome</keyword>
<dbReference type="Gene3D" id="3.40.50.720">
    <property type="entry name" value="NAD(P)-binding Rossmann-like Domain"/>
    <property type="match status" value="1"/>
</dbReference>
<sequence length="259" mass="26549">MDTTSCVVTGAARGIGRGIAELMVARGHRVVVTDVDAEGAERTAREIGAAAGLGQDVRDAGSHTEVAEVAARHGDLVAWFANAGVGDDGALADLTDDQVRRLVEVNLLGTVWSTRAALAAFGPRGGDVVLTASLSGLGPVPGLSLYAATKAAVVSLASSVSLEAPRGVRVHALCPDGVDTAMVAEMRQDGTAKRLVTSGGRMLTVEETAQAAVDLVGSRRVLRTLPGWRGAAMRIGQLAPSASKPALAAFALQGKRRLR</sequence>
<dbReference type="Pfam" id="PF00106">
    <property type="entry name" value="adh_short"/>
    <property type="match status" value="1"/>
</dbReference>
<comment type="similarity">
    <text evidence="1">Belongs to the short-chain dehydrogenases/reductases (SDR) family.</text>
</comment>
<dbReference type="CDD" id="cd05233">
    <property type="entry name" value="SDR_c"/>
    <property type="match status" value="1"/>
</dbReference>
<evidence type="ECO:0000313" key="5">
    <source>
        <dbReference type="Proteomes" id="UP000604001"/>
    </source>
</evidence>
<dbReference type="PANTHER" id="PTHR43669">
    <property type="entry name" value="5-KETO-D-GLUCONATE 5-REDUCTASE"/>
    <property type="match status" value="1"/>
</dbReference>
<evidence type="ECO:0000256" key="2">
    <source>
        <dbReference type="ARBA" id="ARBA00023002"/>
    </source>
</evidence>
<dbReference type="EMBL" id="JACMYC010000007">
    <property type="protein sequence ID" value="MBC2961254.1"/>
    <property type="molecule type" value="Genomic_DNA"/>
</dbReference>
<protein>
    <submittedName>
        <fullName evidence="4">SDR family oxidoreductase</fullName>
    </submittedName>
</protein>
<gene>
    <name evidence="4" type="ORF">H7344_13195</name>
</gene>
<dbReference type="PANTHER" id="PTHR43669:SF3">
    <property type="entry name" value="ALCOHOL DEHYDROGENASE, PUTATIVE (AFU_ORTHOLOGUE AFUA_3G03445)-RELATED"/>
    <property type="match status" value="1"/>
</dbReference>
<dbReference type="InterPro" id="IPR020904">
    <property type="entry name" value="Sc_DH/Rdtase_CS"/>
</dbReference>
<proteinExistence type="inferred from homology"/>
<dbReference type="PROSITE" id="PS00061">
    <property type="entry name" value="ADH_SHORT"/>
    <property type="match status" value="1"/>
</dbReference>